<reference evidence="1 2" key="1">
    <citation type="submission" date="2020-08" db="EMBL/GenBank/DDBJ databases">
        <title>Sequencing the genomes of 1000 actinobacteria strains.</title>
        <authorList>
            <person name="Klenk H.-P."/>
        </authorList>
    </citation>
    <scope>NUCLEOTIDE SEQUENCE [LARGE SCALE GENOMIC DNA]</scope>
    <source>
        <strain evidence="1 2">DSM 45823</strain>
    </source>
</reference>
<evidence type="ECO:0000313" key="2">
    <source>
        <dbReference type="Proteomes" id="UP000539313"/>
    </source>
</evidence>
<organism evidence="1 2">
    <name type="scientific">Thermomonospora cellulosilytica</name>
    <dbReference type="NCBI Taxonomy" id="1411118"/>
    <lineage>
        <taxon>Bacteria</taxon>
        <taxon>Bacillati</taxon>
        <taxon>Actinomycetota</taxon>
        <taxon>Actinomycetes</taxon>
        <taxon>Streptosporangiales</taxon>
        <taxon>Thermomonosporaceae</taxon>
        <taxon>Thermomonospora</taxon>
    </lineage>
</organism>
<keyword evidence="2" id="KW-1185">Reference proteome</keyword>
<proteinExistence type="predicted"/>
<gene>
    <name evidence="1" type="ORF">HNR21_006583</name>
</gene>
<comment type="caution">
    <text evidence="1">The sequence shown here is derived from an EMBL/GenBank/DDBJ whole genome shotgun (WGS) entry which is preliminary data.</text>
</comment>
<sequence length="35" mass="3993">MHPDMSKAIINDRVRRMREEAKAAAKAAKAKGRRK</sequence>
<dbReference type="Proteomes" id="UP000539313">
    <property type="component" value="Unassembled WGS sequence"/>
</dbReference>
<dbReference type="AlphaFoldDB" id="A0A7W3N540"/>
<protein>
    <submittedName>
        <fullName evidence="1">Uncharacterized protein</fullName>
    </submittedName>
</protein>
<name>A0A7W3N540_9ACTN</name>
<evidence type="ECO:0000313" key="1">
    <source>
        <dbReference type="EMBL" id="MBA9007701.1"/>
    </source>
</evidence>
<dbReference type="EMBL" id="JACJII010000001">
    <property type="protein sequence ID" value="MBA9007701.1"/>
    <property type="molecule type" value="Genomic_DNA"/>
</dbReference>
<accession>A0A7W3N540</accession>